<dbReference type="RefSeq" id="WP_093244332.1">
    <property type="nucleotide sequence ID" value="NZ_FNQF01000006.1"/>
</dbReference>
<feature type="transmembrane region" description="Helical" evidence="1">
    <location>
        <begin position="7"/>
        <end position="29"/>
    </location>
</feature>
<dbReference type="EMBL" id="FNQF01000006">
    <property type="protein sequence ID" value="SEA50850.1"/>
    <property type="molecule type" value="Genomic_DNA"/>
</dbReference>
<name>A0A1H4BRY5_9FLAO</name>
<accession>A0A1H4BRY5</accession>
<keyword evidence="3" id="KW-1185">Reference proteome</keyword>
<evidence type="ECO:0000256" key="1">
    <source>
        <dbReference type="SAM" id="Phobius"/>
    </source>
</evidence>
<protein>
    <submittedName>
        <fullName evidence="2">Uncharacterized protein</fullName>
    </submittedName>
</protein>
<organism evidence="2 3">
    <name type="scientific">Psychroflexus halocasei</name>
    <dbReference type="NCBI Taxonomy" id="908615"/>
    <lineage>
        <taxon>Bacteria</taxon>
        <taxon>Pseudomonadati</taxon>
        <taxon>Bacteroidota</taxon>
        <taxon>Flavobacteriia</taxon>
        <taxon>Flavobacteriales</taxon>
        <taxon>Flavobacteriaceae</taxon>
        <taxon>Psychroflexus</taxon>
    </lineage>
</organism>
<dbReference type="Proteomes" id="UP000198820">
    <property type="component" value="Unassembled WGS sequence"/>
</dbReference>
<evidence type="ECO:0000313" key="2">
    <source>
        <dbReference type="EMBL" id="SEA50850.1"/>
    </source>
</evidence>
<proteinExistence type="predicted"/>
<reference evidence="2 3" key="1">
    <citation type="submission" date="2016-10" db="EMBL/GenBank/DDBJ databases">
        <authorList>
            <person name="de Groot N.N."/>
        </authorList>
    </citation>
    <scope>NUCLEOTIDE SEQUENCE [LARGE SCALE GENOMIC DNA]</scope>
    <source>
        <strain evidence="2 3">DSM 23581</strain>
    </source>
</reference>
<dbReference type="AlphaFoldDB" id="A0A1H4BRY5"/>
<keyword evidence="1" id="KW-1133">Transmembrane helix</keyword>
<gene>
    <name evidence="2" type="ORF">SAMN05421540_106141</name>
</gene>
<evidence type="ECO:0000313" key="3">
    <source>
        <dbReference type="Proteomes" id="UP000198820"/>
    </source>
</evidence>
<keyword evidence="1" id="KW-0812">Transmembrane</keyword>
<dbReference type="STRING" id="908615.SAMN05421540_106141"/>
<keyword evidence="1" id="KW-0472">Membrane</keyword>
<sequence length="107" mass="12822">MLDITKHISFAFIALMVWMQIVFTGHFIWIEHEFDADQHSIASQFIDKTLDHQCSDFNISKHLYLVFYNSVDFNLSMEFVSKNLFKKLDFYKKKRYEAYQLRAPPST</sequence>